<dbReference type="GO" id="GO:0004523">
    <property type="term" value="F:RNA-DNA hybrid ribonuclease activity"/>
    <property type="evidence" value="ECO:0007669"/>
    <property type="project" value="InterPro"/>
</dbReference>
<keyword evidence="5" id="KW-1185">Reference proteome</keyword>
<dbReference type="PANTHER" id="PTHR10642:SF25">
    <property type="entry name" value="RNASE H TYPE-1 DOMAIN-CONTAINING PROTEIN"/>
    <property type="match status" value="1"/>
</dbReference>
<dbReference type="STRING" id="36050.A0A1B8A7L4"/>
<evidence type="ECO:0000256" key="1">
    <source>
        <dbReference type="ARBA" id="ARBA00005300"/>
    </source>
</evidence>
<evidence type="ECO:0000313" key="4">
    <source>
        <dbReference type="EMBL" id="OBS16466.1"/>
    </source>
</evidence>
<protein>
    <recommendedName>
        <fullName evidence="3">RNase H type-1 domain-containing protein</fullName>
    </recommendedName>
</protein>
<proteinExistence type="inferred from homology"/>
<dbReference type="EMBL" id="LYXU01000087">
    <property type="protein sequence ID" value="OBS16466.1"/>
    <property type="molecule type" value="Genomic_DNA"/>
</dbReference>
<feature type="domain" description="RNase H type-1" evidence="3">
    <location>
        <begin position="158"/>
        <end position="296"/>
    </location>
</feature>
<feature type="region of interest" description="Disordered" evidence="2">
    <location>
        <begin position="288"/>
        <end position="314"/>
    </location>
</feature>
<evidence type="ECO:0000259" key="3">
    <source>
        <dbReference type="PROSITE" id="PS50879"/>
    </source>
</evidence>
<dbReference type="InterPro" id="IPR036397">
    <property type="entry name" value="RNaseH_sf"/>
</dbReference>
<dbReference type="SUPFAM" id="SSF53098">
    <property type="entry name" value="Ribonuclease H-like"/>
    <property type="match status" value="1"/>
</dbReference>
<dbReference type="GO" id="GO:0003676">
    <property type="term" value="F:nucleic acid binding"/>
    <property type="evidence" value="ECO:0007669"/>
    <property type="project" value="InterPro"/>
</dbReference>
<comment type="caution">
    <text evidence="4">The sequence shown here is derived from an EMBL/GenBank/DDBJ whole genome shotgun (WGS) entry which is preliminary data.</text>
</comment>
<dbReference type="CDD" id="cd09276">
    <property type="entry name" value="Rnase_HI_RT_non_LTR"/>
    <property type="match status" value="1"/>
</dbReference>
<dbReference type="InterPro" id="IPR002156">
    <property type="entry name" value="RNaseH_domain"/>
</dbReference>
<dbReference type="PANTHER" id="PTHR10642">
    <property type="entry name" value="RIBONUCLEASE H1"/>
    <property type="match status" value="1"/>
</dbReference>
<name>A0A1B8A7L4_FUSPO</name>
<dbReference type="AlphaFoldDB" id="A0A1B8A7L4"/>
<dbReference type="OMA" id="HINRADA"/>
<dbReference type="GO" id="GO:0043137">
    <property type="term" value="P:DNA replication, removal of RNA primer"/>
    <property type="evidence" value="ECO:0007669"/>
    <property type="project" value="TreeGrafter"/>
</dbReference>
<gene>
    <name evidence="4" type="ORF">FPOA_12872</name>
</gene>
<evidence type="ECO:0000256" key="2">
    <source>
        <dbReference type="SAM" id="MobiDB-lite"/>
    </source>
</evidence>
<dbReference type="InterPro" id="IPR050092">
    <property type="entry name" value="RNase_H"/>
</dbReference>
<dbReference type="Gene3D" id="3.30.420.10">
    <property type="entry name" value="Ribonuclease H-like superfamily/Ribonuclease H"/>
    <property type="match status" value="1"/>
</dbReference>
<evidence type="ECO:0000313" key="5">
    <source>
        <dbReference type="Proteomes" id="UP000091967"/>
    </source>
</evidence>
<dbReference type="PROSITE" id="PS50879">
    <property type="entry name" value="RNASE_H_1"/>
    <property type="match status" value="1"/>
</dbReference>
<organism evidence="4 5">
    <name type="scientific">Fusarium poae</name>
    <dbReference type="NCBI Taxonomy" id="36050"/>
    <lineage>
        <taxon>Eukaryota</taxon>
        <taxon>Fungi</taxon>
        <taxon>Dikarya</taxon>
        <taxon>Ascomycota</taxon>
        <taxon>Pezizomycotina</taxon>
        <taxon>Sordariomycetes</taxon>
        <taxon>Hypocreomycetidae</taxon>
        <taxon>Hypocreales</taxon>
        <taxon>Nectriaceae</taxon>
        <taxon>Fusarium</taxon>
    </lineage>
</organism>
<dbReference type="InterPro" id="IPR012337">
    <property type="entry name" value="RNaseH-like_sf"/>
</dbReference>
<comment type="similarity">
    <text evidence="1">Belongs to the RNase H family.</text>
</comment>
<accession>A0A1B8A7L4</accession>
<sequence length="464" mass="52943">MYACSAWSNANWKTRNTPYAHKTLEQLQRLQARAARVISGAFKATSIPALDIETYLLPVEHQIWRHNVECLGRITLGTETFGEQEQQRRANRIRERNIRMSPRRAIQKAIQEEQGFSLKELEVITPYVVAPWWIGPKTFVEENAEKARSRHQHSIEKEPDAIHIYTDGSRINNHVGSAAVCTTISQAKSAYMGEDTVSTVYAGELQGISLALQIAQQDRDQGNVRTKVMIYTDNQAAIRSVARPKGKSGSYLLQDITQRIQTLHAQGLKVEVRWVPAHNGIYGNEAADRAAKEATGRRQRGPPGPRAQQPPTLRSLKATLKMWPRRVVNRRWQAQWHQETRGRATFRHTPEPTPRVLQPHKHFAKRQSAIYTQLRTEKIGMNDFLFRQRVPGFTDPGCDCREGRQTVAHILLQCRKYSALRNLELGQFPGRQNLRALLSERKVAAKVVKFTEQTQILGQFRISS</sequence>
<dbReference type="Proteomes" id="UP000091967">
    <property type="component" value="Unassembled WGS sequence"/>
</dbReference>
<reference evidence="4 5" key="1">
    <citation type="submission" date="2016-06" db="EMBL/GenBank/DDBJ databases">
        <title>Living apart together: crosstalk between the core and supernumerary genomes in a fungal plant pathogen.</title>
        <authorList>
            <person name="Vanheule A."/>
            <person name="Audenaert K."/>
            <person name="Warris S."/>
            <person name="Van De Geest H."/>
            <person name="Schijlen E."/>
            <person name="Hofte M."/>
            <person name="De Saeger S."/>
            <person name="Haesaert G."/>
            <person name="Waalwijk C."/>
            <person name="Van Der Lee T."/>
        </authorList>
    </citation>
    <scope>NUCLEOTIDE SEQUENCE [LARGE SCALE GENOMIC DNA]</scope>
    <source>
        <strain evidence="4 5">2516</strain>
    </source>
</reference>
<dbReference type="Pfam" id="PF00075">
    <property type="entry name" value="RNase_H"/>
    <property type="match status" value="1"/>
</dbReference>